<proteinExistence type="predicted"/>
<dbReference type="Proteomes" id="UP000789396">
    <property type="component" value="Unassembled WGS sequence"/>
</dbReference>
<comment type="caution">
    <text evidence="2">The sequence shown here is derived from an EMBL/GenBank/DDBJ whole genome shotgun (WGS) entry which is preliminary data.</text>
</comment>
<reference evidence="2" key="1">
    <citation type="submission" date="2021-06" db="EMBL/GenBank/DDBJ databases">
        <authorList>
            <person name="Kallberg Y."/>
            <person name="Tangrot J."/>
            <person name="Rosling A."/>
        </authorList>
    </citation>
    <scope>NUCLEOTIDE SEQUENCE</scope>
    <source>
        <strain evidence="2">IN212</strain>
    </source>
</reference>
<keyword evidence="3" id="KW-1185">Reference proteome</keyword>
<dbReference type="OrthoDB" id="10675294at2759"/>
<feature type="non-terminal residue" evidence="2">
    <location>
        <position position="1"/>
    </location>
</feature>
<name>A0A9N9FN09_9GLOM</name>
<evidence type="ECO:0000313" key="3">
    <source>
        <dbReference type="Proteomes" id="UP000789396"/>
    </source>
</evidence>
<keyword evidence="1" id="KW-0175">Coiled coil</keyword>
<dbReference type="AlphaFoldDB" id="A0A9N9FN09"/>
<dbReference type="EMBL" id="CAJVPZ010004538">
    <property type="protein sequence ID" value="CAG8547861.1"/>
    <property type="molecule type" value="Genomic_DNA"/>
</dbReference>
<accession>A0A9N9FN09</accession>
<organism evidence="2 3">
    <name type="scientific">Racocetra fulgida</name>
    <dbReference type="NCBI Taxonomy" id="60492"/>
    <lineage>
        <taxon>Eukaryota</taxon>
        <taxon>Fungi</taxon>
        <taxon>Fungi incertae sedis</taxon>
        <taxon>Mucoromycota</taxon>
        <taxon>Glomeromycotina</taxon>
        <taxon>Glomeromycetes</taxon>
        <taxon>Diversisporales</taxon>
        <taxon>Gigasporaceae</taxon>
        <taxon>Racocetra</taxon>
    </lineage>
</organism>
<feature type="coiled-coil region" evidence="1">
    <location>
        <begin position="94"/>
        <end position="131"/>
    </location>
</feature>
<evidence type="ECO:0000256" key="1">
    <source>
        <dbReference type="SAM" id="Coils"/>
    </source>
</evidence>
<feature type="coiled-coil region" evidence="1">
    <location>
        <begin position="187"/>
        <end position="249"/>
    </location>
</feature>
<protein>
    <submittedName>
        <fullName evidence="2">19116_t:CDS:1</fullName>
    </submittedName>
</protein>
<sequence>MTQELINFRGDFHNPELLTEFSCRECQQVINETDIKEKNYSLFVSNQNNQITKDEYANQVFFGLKLWLQVVKHKRCPLRKAKPYFAFREPLIQIKLTEQKDEEIENLKKQIEQLQIQLTNLQTTREQAQIQIPHKRYPIDTRTGVLKNKVLKVEKPILSSVDPEIEKIVRSTEQCEAAKSFLHLFAYQQLAKKNQELDKKLSFIEEKNEKLEQELSKHKQELENKNNEISTLKEKQSSSEQNLKNLAEKTEKDFTNLAIEGAKGLDKNDYSKEDVKIENAAIDEKIKKGVLGKTQEANETFKETLKKFGKCNRENSICENRENCTCICNIGFFEDIFQKGGAIGGGAACVACGAAITFLSGVILAPIGGPLTGAGLSSMTTGIVKSVKKEKINAKSYFVDVGFGAAAGLLTGGVGAIGEVAATEVAKGVVKEAAKNGAKLAIRVGAGACAGPAAKSLDECKQCLKGSSLVGGIGGTFNQIGSAVSNSVENEIGQVVAKIAIETAGNTGIDAGYQFVNIANGEQEEFDLERAAVVFTTTITAASVREGVRQGAKTAVRNQIYKENGGKHRYVNHKKIENEVPKEYVDEVKEKFDKIHDPQYQKPLAKKIEAIQEHQTEFSSRKESIENLEKVSEKFGVLREKLIERIETKSNFGSNSEDRAAIGKEISGLNKIIKEADEFLRMEKANYRKDFVATDPTKQKDYFLSEDRLHALKGQKLGQIAIGKELERTVFDFNKNGKHNFAGFNAEHDYLKIPNRSETSQYEIKFKNEGGGHVQHYHSLSQDRSKILNQNFDNKTKSLKGLVERLGIEKKQVQDLVEAYRNCNEDNINQIKQKILEREGKKEDLQEKEKSRVIDLGQEQQVLISQIQISPKNNKDITEEQIWDEFNKLKVWFYQENPVNSEEEKKERFRKFNNILGTLTDAEERKRYDDCLNQFVRAKREKLRKVTEENKEWKCELCQQPYEKLIIYSEENPADITIDCPSCLRFCETNKIIRELKFLNTIQQTQMNVLENNLSGEKSVRTRRIAELKKHKQALKDQVKFDLLFVPAGEVFYDLVSQKIAGK</sequence>
<gene>
    <name evidence="2" type="ORF">RFULGI_LOCUS4515</name>
</gene>
<evidence type="ECO:0000313" key="2">
    <source>
        <dbReference type="EMBL" id="CAG8547861.1"/>
    </source>
</evidence>